<dbReference type="SUPFAM" id="SSF57701">
    <property type="entry name" value="Zn2/Cys6 DNA-binding domain"/>
    <property type="match status" value="1"/>
</dbReference>
<evidence type="ECO:0000313" key="4">
    <source>
        <dbReference type="EMBL" id="KAF2127668.1"/>
    </source>
</evidence>
<dbReference type="InterPro" id="IPR001138">
    <property type="entry name" value="Zn2Cys6_DnaBD"/>
</dbReference>
<protein>
    <recommendedName>
        <fullName evidence="3">Zn(2)-C6 fungal-type domain-containing protein</fullName>
    </recommendedName>
</protein>
<organism evidence="4 5">
    <name type="scientific">Dothidotthia symphoricarpi CBS 119687</name>
    <dbReference type="NCBI Taxonomy" id="1392245"/>
    <lineage>
        <taxon>Eukaryota</taxon>
        <taxon>Fungi</taxon>
        <taxon>Dikarya</taxon>
        <taxon>Ascomycota</taxon>
        <taxon>Pezizomycotina</taxon>
        <taxon>Dothideomycetes</taxon>
        <taxon>Pleosporomycetidae</taxon>
        <taxon>Pleosporales</taxon>
        <taxon>Dothidotthiaceae</taxon>
        <taxon>Dothidotthia</taxon>
    </lineage>
</organism>
<dbReference type="GO" id="GO:0001181">
    <property type="term" value="F:RNA polymerase I general transcription initiation factor activity"/>
    <property type="evidence" value="ECO:0007669"/>
    <property type="project" value="TreeGrafter"/>
</dbReference>
<feature type="region of interest" description="Disordered" evidence="2">
    <location>
        <begin position="707"/>
        <end position="742"/>
    </location>
</feature>
<dbReference type="AlphaFoldDB" id="A0A6A6A9Y1"/>
<dbReference type="GO" id="GO:0042790">
    <property type="term" value="P:nucleolar large rRNA transcription by RNA polymerase I"/>
    <property type="evidence" value="ECO:0007669"/>
    <property type="project" value="InterPro"/>
</dbReference>
<dbReference type="InterPro" id="IPR039601">
    <property type="entry name" value="Rrn5"/>
</dbReference>
<dbReference type="InterPro" id="IPR036864">
    <property type="entry name" value="Zn2-C6_fun-type_DNA-bd_sf"/>
</dbReference>
<dbReference type="GeneID" id="54408899"/>
<dbReference type="Pfam" id="PF00172">
    <property type="entry name" value="Zn_clus"/>
    <property type="match status" value="1"/>
</dbReference>
<dbReference type="Gene3D" id="4.10.240.10">
    <property type="entry name" value="Zn(2)-C6 fungal-type DNA-binding domain"/>
    <property type="match status" value="1"/>
</dbReference>
<dbReference type="RefSeq" id="XP_033522057.1">
    <property type="nucleotide sequence ID" value="XM_033668467.1"/>
</dbReference>
<feature type="region of interest" description="Disordered" evidence="2">
    <location>
        <begin position="653"/>
        <end position="673"/>
    </location>
</feature>
<evidence type="ECO:0000313" key="5">
    <source>
        <dbReference type="Proteomes" id="UP000799771"/>
    </source>
</evidence>
<dbReference type="GO" id="GO:0008270">
    <property type="term" value="F:zinc ion binding"/>
    <property type="evidence" value="ECO:0007669"/>
    <property type="project" value="InterPro"/>
</dbReference>
<feature type="compositionally biased region" description="Basic and acidic residues" evidence="2">
    <location>
        <begin position="1"/>
        <end position="12"/>
    </location>
</feature>
<dbReference type="GO" id="GO:0000500">
    <property type="term" value="C:RNA polymerase I upstream activating factor complex"/>
    <property type="evidence" value="ECO:0007669"/>
    <property type="project" value="InterPro"/>
</dbReference>
<feature type="region of interest" description="Disordered" evidence="2">
    <location>
        <begin position="1"/>
        <end position="51"/>
    </location>
</feature>
<feature type="compositionally biased region" description="Basic residues" evidence="2">
    <location>
        <begin position="23"/>
        <end position="44"/>
    </location>
</feature>
<feature type="region of interest" description="Disordered" evidence="2">
    <location>
        <begin position="528"/>
        <end position="555"/>
    </location>
</feature>
<feature type="region of interest" description="Disordered" evidence="2">
    <location>
        <begin position="215"/>
        <end position="235"/>
    </location>
</feature>
<name>A0A6A6A9Y1_9PLEO</name>
<feature type="region of interest" description="Disordered" evidence="2">
    <location>
        <begin position="470"/>
        <end position="505"/>
    </location>
</feature>
<feature type="region of interest" description="Disordered" evidence="2">
    <location>
        <begin position="573"/>
        <end position="605"/>
    </location>
</feature>
<proteinExistence type="predicted"/>
<dbReference type="OrthoDB" id="2240312at2759"/>
<dbReference type="EMBL" id="ML977510">
    <property type="protein sequence ID" value="KAF2127668.1"/>
    <property type="molecule type" value="Genomic_DNA"/>
</dbReference>
<evidence type="ECO:0000256" key="1">
    <source>
        <dbReference type="ARBA" id="ARBA00023242"/>
    </source>
</evidence>
<dbReference type="PROSITE" id="PS50048">
    <property type="entry name" value="ZN2_CY6_FUNGAL_2"/>
    <property type="match status" value="1"/>
</dbReference>
<dbReference type="GO" id="GO:0000182">
    <property type="term" value="F:rDNA binding"/>
    <property type="evidence" value="ECO:0007669"/>
    <property type="project" value="TreeGrafter"/>
</dbReference>
<keyword evidence="1" id="KW-0539">Nucleus</keyword>
<gene>
    <name evidence="4" type="ORF">P153DRAFT_368243</name>
</gene>
<dbReference type="CDD" id="cd00167">
    <property type="entry name" value="SANT"/>
    <property type="match status" value="1"/>
</dbReference>
<evidence type="ECO:0000256" key="2">
    <source>
        <dbReference type="SAM" id="MobiDB-lite"/>
    </source>
</evidence>
<dbReference type="Proteomes" id="UP000799771">
    <property type="component" value="Unassembled WGS sequence"/>
</dbReference>
<feature type="compositionally biased region" description="Low complexity" evidence="2">
    <location>
        <begin position="653"/>
        <end position="665"/>
    </location>
</feature>
<feature type="domain" description="Zn(2)-C6 fungal-type" evidence="3">
    <location>
        <begin position="239"/>
        <end position="269"/>
    </location>
</feature>
<sequence length="742" mass="83443">MSSESDYKHVESSQESSSDNSRRHARPLSRRQSRTPLTPRKRRRLESVQPTRIRKYHLEGRYNDAYRELFNEQVSHAASRFQANEDIQHYSTQIGASVWTAQEQATLFAALERLGKDNTPAIAKAIGTKSVPETRELLLLLQDAASKQGDVGVTLRDVPAAIEVGRECNEQLDITAEALAWFQESFEEKEEQDRYGRHWLITPTIAEEIEHAVNGGRSRAPSATPASEPDPARRGVAGSCTFCKHRKAKCDRKAPCSTCVRYSNENCVYPPKKTPKAQKPMIRRTNSAPVVSEEQDQKDAPIQAGDASAPDILEAIPEASLLQPEAMLTLSKNLFMNRSSTIPSPWPHWSQYVSDVVTEPSIYRTAFNDFHTLVLSVTKRLMQTAIVQATSRLRAQRHRTKKGLSPYVKKRDVLAAIDILGMKRDGKERWKGVARRCGVRVFAGQYAPGHQGKSKREVPWDEVERVMDRAESVSERSDTETPWATSGGEDEPFNFRAKRSGTPLPMERLALDTSDDDLGDEEFEVHNVESDESLDDEMHQSPRLESPSGNPQNNTLTLEAFDRQASRQEERSLWNLLGLEPTVKDDTPKSDEEDDTDLDDSENIITEPDGWRSWVEYQPEWEELRTLVPAAKFTANQKPEAPMPITQANYLFTSGSESGNETGTSGRRRHKRTRTQTIELQTQGPRAYAALQERAFMNVMNANGFGSDDDNGVDMDHTVQSVEDDGGEPQAVASEDEMDWDA</sequence>
<evidence type="ECO:0000259" key="3">
    <source>
        <dbReference type="PROSITE" id="PS50048"/>
    </source>
</evidence>
<keyword evidence="5" id="KW-1185">Reference proteome</keyword>
<dbReference type="GO" id="GO:0000981">
    <property type="term" value="F:DNA-binding transcription factor activity, RNA polymerase II-specific"/>
    <property type="evidence" value="ECO:0007669"/>
    <property type="project" value="InterPro"/>
</dbReference>
<reference evidence="4" key="1">
    <citation type="journal article" date="2020" name="Stud. Mycol.">
        <title>101 Dothideomycetes genomes: a test case for predicting lifestyles and emergence of pathogens.</title>
        <authorList>
            <person name="Haridas S."/>
            <person name="Albert R."/>
            <person name="Binder M."/>
            <person name="Bloem J."/>
            <person name="Labutti K."/>
            <person name="Salamov A."/>
            <person name="Andreopoulos B."/>
            <person name="Baker S."/>
            <person name="Barry K."/>
            <person name="Bills G."/>
            <person name="Bluhm B."/>
            <person name="Cannon C."/>
            <person name="Castanera R."/>
            <person name="Culley D."/>
            <person name="Daum C."/>
            <person name="Ezra D."/>
            <person name="Gonzalez J."/>
            <person name="Henrissat B."/>
            <person name="Kuo A."/>
            <person name="Liang C."/>
            <person name="Lipzen A."/>
            <person name="Lutzoni F."/>
            <person name="Magnuson J."/>
            <person name="Mondo S."/>
            <person name="Nolan M."/>
            <person name="Ohm R."/>
            <person name="Pangilinan J."/>
            <person name="Park H.-J."/>
            <person name="Ramirez L."/>
            <person name="Alfaro M."/>
            <person name="Sun H."/>
            <person name="Tritt A."/>
            <person name="Yoshinaga Y."/>
            <person name="Zwiers L.-H."/>
            <person name="Turgeon B."/>
            <person name="Goodwin S."/>
            <person name="Spatafora J."/>
            <person name="Crous P."/>
            <person name="Grigoriev I."/>
        </authorList>
    </citation>
    <scope>NUCLEOTIDE SEQUENCE</scope>
    <source>
        <strain evidence="4">CBS 119687</strain>
    </source>
</reference>
<dbReference type="PROSITE" id="PS00463">
    <property type="entry name" value="ZN2_CY6_FUNGAL_1"/>
    <property type="match status" value="1"/>
</dbReference>
<dbReference type="PANTHER" id="PTHR28079:SF1">
    <property type="entry name" value="RNA POLYMERASE I-SPECIFIC TRANSCRIPTION INITIATION FACTOR RRN5"/>
    <property type="match status" value="1"/>
</dbReference>
<accession>A0A6A6A9Y1</accession>
<dbReference type="PANTHER" id="PTHR28079">
    <property type="entry name" value="RNA POLYMERASE I-SPECIFIC TRANSCRIPTION INITIATION FACTOR RRN5"/>
    <property type="match status" value="1"/>
</dbReference>
<feature type="compositionally biased region" description="Acidic residues" evidence="2">
    <location>
        <begin position="591"/>
        <end position="602"/>
    </location>
</feature>
<feature type="compositionally biased region" description="Basic and acidic residues" evidence="2">
    <location>
        <begin position="470"/>
        <end position="479"/>
    </location>
</feature>
<dbReference type="GO" id="GO:0006361">
    <property type="term" value="P:transcription initiation at RNA polymerase I promoter"/>
    <property type="evidence" value="ECO:0007669"/>
    <property type="project" value="TreeGrafter"/>
</dbReference>
<dbReference type="InterPro" id="IPR001005">
    <property type="entry name" value="SANT/Myb"/>
</dbReference>
<dbReference type="SMART" id="SM00066">
    <property type="entry name" value="GAL4"/>
    <property type="match status" value="1"/>
</dbReference>